<evidence type="ECO:0000313" key="2">
    <source>
        <dbReference type="Proteomes" id="UP001333102"/>
    </source>
</evidence>
<name>A0ABZ1BL91_9FIRM</name>
<accession>A0ABZ1BL91</accession>
<organism evidence="1 2">
    <name type="scientific">Geochorda subterranea</name>
    <dbReference type="NCBI Taxonomy" id="3109564"/>
    <lineage>
        <taxon>Bacteria</taxon>
        <taxon>Bacillati</taxon>
        <taxon>Bacillota</taxon>
        <taxon>Limnochordia</taxon>
        <taxon>Limnochordales</taxon>
        <taxon>Geochordaceae</taxon>
        <taxon>Geochorda</taxon>
    </lineage>
</organism>
<evidence type="ECO:0000313" key="1">
    <source>
        <dbReference type="EMBL" id="WRP13273.1"/>
    </source>
</evidence>
<dbReference type="Proteomes" id="UP001333102">
    <property type="component" value="Chromosome"/>
</dbReference>
<proteinExistence type="predicted"/>
<sequence>MFDAFSSAVSEALGGGEIVRVLRLAGSAWLVGAAIKAVDAAVDGEPGWDAPACAAYAAALLALACSLDAAWAASLMASAWVLGMLHGYGGRGRLEGLVLLATATALLGWREVAGSGLVMLAVQLVDGVEDRDGWMGRAGTGPRLAISLVALAVLTAAALVDPLKAGVVVALVPAAEALGARLGRRAIGASGASWVWSS</sequence>
<protein>
    <submittedName>
        <fullName evidence="1">Uncharacterized protein</fullName>
    </submittedName>
</protein>
<gene>
    <name evidence="1" type="ORF">VLY81_07350</name>
</gene>
<dbReference type="RefSeq" id="WP_324667518.1">
    <property type="nucleotide sequence ID" value="NZ_CP141614.1"/>
</dbReference>
<keyword evidence="2" id="KW-1185">Reference proteome</keyword>
<reference evidence="2" key="1">
    <citation type="submission" date="2023-12" db="EMBL/GenBank/DDBJ databases">
        <title>Novel isolates from deep terrestrial aquifers shed light on the physiology and ecology of the class Limnochordia.</title>
        <authorList>
            <person name="Karnachuk O.V."/>
            <person name="Lukina A.P."/>
            <person name="Avakyan M.R."/>
            <person name="Kadnikov V."/>
            <person name="Begmatov S."/>
            <person name="Beletsky A.V."/>
            <person name="Mardanov A.V."/>
            <person name="Ravin N.V."/>
        </authorList>
    </citation>
    <scope>NUCLEOTIDE SEQUENCE [LARGE SCALE GENOMIC DNA]</scope>
    <source>
        <strain evidence="2">LN</strain>
    </source>
</reference>
<dbReference type="EMBL" id="CP141614">
    <property type="protein sequence ID" value="WRP13273.1"/>
    <property type="molecule type" value="Genomic_DNA"/>
</dbReference>